<proteinExistence type="predicted"/>
<keyword evidence="4" id="KW-0472">Membrane</keyword>
<dbReference type="InterPro" id="IPR054363">
    <property type="entry name" value="GH95_cat"/>
</dbReference>
<keyword evidence="5" id="KW-0732">Signal</keyword>
<dbReference type="PROSITE" id="PS50022">
    <property type="entry name" value="FA58C_3"/>
    <property type="match status" value="1"/>
</dbReference>
<dbReference type="InterPro" id="IPR008928">
    <property type="entry name" value="6-hairpin_glycosidase_sf"/>
</dbReference>
<dbReference type="Pfam" id="PF14498">
    <property type="entry name" value="Glyco_hyd_65N_2"/>
    <property type="match status" value="1"/>
</dbReference>
<dbReference type="Proteomes" id="UP000824017">
    <property type="component" value="Unassembled WGS sequence"/>
</dbReference>
<dbReference type="GO" id="GO:0005975">
    <property type="term" value="P:carbohydrate metabolic process"/>
    <property type="evidence" value="ECO:0007669"/>
    <property type="project" value="InterPro"/>
</dbReference>
<dbReference type="InterPro" id="IPR008979">
    <property type="entry name" value="Galactose-bd-like_sf"/>
</dbReference>
<evidence type="ECO:0000256" key="4">
    <source>
        <dbReference type="SAM" id="Phobius"/>
    </source>
</evidence>
<dbReference type="InterPro" id="IPR000421">
    <property type="entry name" value="FA58C"/>
</dbReference>
<dbReference type="Pfam" id="PF21307">
    <property type="entry name" value="Glyco_hydro_95_C"/>
    <property type="match status" value="1"/>
</dbReference>
<feature type="signal peptide" evidence="5">
    <location>
        <begin position="1"/>
        <end position="27"/>
    </location>
</feature>
<name>A0A9D2DB84_9FIRM</name>
<dbReference type="InterPro" id="IPR013783">
    <property type="entry name" value="Ig-like_fold"/>
</dbReference>
<feature type="chain" id="PRO_5039038587" evidence="5">
    <location>
        <begin position="28"/>
        <end position="1752"/>
    </location>
</feature>
<dbReference type="InterPro" id="IPR012341">
    <property type="entry name" value="6hp_glycosidase-like_sf"/>
</dbReference>
<reference evidence="7" key="1">
    <citation type="journal article" date="2021" name="PeerJ">
        <title>Extensive microbial diversity within the chicken gut microbiome revealed by metagenomics and culture.</title>
        <authorList>
            <person name="Gilroy R."/>
            <person name="Ravi A."/>
            <person name="Getino M."/>
            <person name="Pursley I."/>
            <person name="Horton D.L."/>
            <person name="Alikhan N.F."/>
            <person name="Baker D."/>
            <person name="Gharbi K."/>
            <person name="Hall N."/>
            <person name="Watson M."/>
            <person name="Adriaenssens E.M."/>
            <person name="Foster-Nyarko E."/>
            <person name="Jarju S."/>
            <person name="Secka A."/>
            <person name="Antonio M."/>
            <person name="Oren A."/>
            <person name="Chaudhuri R.R."/>
            <person name="La Ragione R."/>
            <person name="Hildebrand F."/>
            <person name="Pallen M.J."/>
        </authorList>
    </citation>
    <scope>NUCLEOTIDE SEQUENCE</scope>
    <source>
        <strain evidence="7">ChiGjej1B1-13045</strain>
    </source>
</reference>
<dbReference type="InterPro" id="IPR049053">
    <property type="entry name" value="AFCA-like_C"/>
</dbReference>
<feature type="coiled-coil region" evidence="2">
    <location>
        <begin position="1510"/>
        <end position="1557"/>
    </location>
</feature>
<dbReference type="SUPFAM" id="SSF49785">
    <property type="entry name" value="Galactose-binding domain-like"/>
    <property type="match status" value="2"/>
</dbReference>
<dbReference type="Gene3D" id="2.60.40.10">
    <property type="entry name" value="Immunoglobulins"/>
    <property type="match status" value="1"/>
</dbReference>
<dbReference type="Gene3D" id="2.60.120.260">
    <property type="entry name" value="Galactose-binding domain-like"/>
    <property type="match status" value="2"/>
</dbReference>
<gene>
    <name evidence="7" type="ORF">H9817_07380</name>
</gene>
<keyword evidence="7" id="KW-0378">Hydrolase</keyword>
<dbReference type="PANTHER" id="PTHR31084:SF19">
    <property type="entry name" value="GLYCOSYL HYDROLASE FAMILY 95 N-TERMINAL DOMAIN-CONTAINING PROTEIN"/>
    <property type="match status" value="1"/>
</dbReference>
<comment type="caution">
    <text evidence="7">The sequence shown here is derived from an EMBL/GenBank/DDBJ whole genome shotgun (WGS) entry which is preliminary data.</text>
</comment>
<dbReference type="Gene3D" id="1.50.10.10">
    <property type="match status" value="1"/>
</dbReference>
<reference evidence="7" key="2">
    <citation type="submission" date="2021-04" db="EMBL/GenBank/DDBJ databases">
        <authorList>
            <person name="Gilroy R."/>
        </authorList>
    </citation>
    <scope>NUCLEOTIDE SEQUENCE</scope>
    <source>
        <strain evidence="7">ChiGjej1B1-13045</strain>
    </source>
</reference>
<accession>A0A9D2DB84</accession>
<evidence type="ECO:0000313" key="7">
    <source>
        <dbReference type="EMBL" id="HIZ13728.1"/>
    </source>
</evidence>
<feature type="transmembrane region" description="Helical" evidence="4">
    <location>
        <begin position="1725"/>
        <end position="1747"/>
    </location>
</feature>
<evidence type="ECO:0000256" key="1">
    <source>
        <dbReference type="ARBA" id="ARBA00023295"/>
    </source>
</evidence>
<dbReference type="GO" id="GO:0004560">
    <property type="term" value="F:alpha-L-fucosidase activity"/>
    <property type="evidence" value="ECO:0007669"/>
    <property type="project" value="TreeGrafter"/>
</dbReference>
<evidence type="ECO:0000259" key="6">
    <source>
        <dbReference type="PROSITE" id="PS50022"/>
    </source>
</evidence>
<keyword evidence="4" id="KW-1133">Transmembrane helix</keyword>
<evidence type="ECO:0000256" key="3">
    <source>
        <dbReference type="SAM" id="MobiDB-lite"/>
    </source>
</evidence>
<evidence type="ECO:0000256" key="5">
    <source>
        <dbReference type="SAM" id="SignalP"/>
    </source>
</evidence>
<dbReference type="InterPro" id="IPR011081">
    <property type="entry name" value="Big_4"/>
</dbReference>
<feature type="region of interest" description="Disordered" evidence="3">
    <location>
        <begin position="1666"/>
        <end position="1718"/>
    </location>
</feature>
<dbReference type="Pfam" id="PF07532">
    <property type="entry name" value="Big_4"/>
    <property type="match status" value="1"/>
</dbReference>
<feature type="region of interest" description="Disordered" evidence="3">
    <location>
        <begin position="1023"/>
        <end position="1045"/>
    </location>
</feature>
<dbReference type="Gene3D" id="1.20.1270.90">
    <property type="entry name" value="AF1782-like"/>
    <property type="match status" value="3"/>
</dbReference>
<protein>
    <submittedName>
        <fullName evidence="7">Glycoside hydrolase N-terminal domain-containing protein</fullName>
    </submittedName>
</protein>
<evidence type="ECO:0000256" key="2">
    <source>
        <dbReference type="SAM" id="Coils"/>
    </source>
</evidence>
<dbReference type="Pfam" id="PF00754">
    <property type="entry name" value="F5_F8_type_C"/>
    <property type="match status" value="1"/>
</dbReference>
<keyword evidence="4" id="KW-0812">Transmembrane</keyword>
<evidence type="ECO:0000313" key="8">
    <source>
        <dbReference type="Proteomes" id="UP000824017"/>
    </source>
</evidence>
<keyword evidence="2" id="KW-0175">Coiled coil</keyword>
<dbReference type="InterPro" id="IPR027414">
    <property type="entry name" value="GH95_N_dom"/>
</dbReference>
<dbReference type="PANTHER" id="PTHR31084">
    <property type="entry name" value="ALPHA-L-FUCOSIDASE 2"/>
    <property type="match status" value="1"/>
</dbReference>
<feature type="compositionally biased region" description="Polar residues" evidence="3">
    <location>
        <begin position="1699"/>
        <end position="1709"/>
    </location>
</feature>
<feature type="domain" description="F5/8 type C" evidence="6">
    <location>
        <begin position="1220"/>
        <end position="1375"/>
    </location>
</feature>
<feature type="compositionally biased region" description="Acidic residues" evidence="3">
    <location>
        <begin position="1669"/>
        <end position="1684"/>
    </location>
</feature>
<sequence>MKKTVCRRASALALCAVLAAASFSPLAETAVQAEEREGEQDTADKTLRLYYDEPAPITGIDNTSRDTDSGFEEHSLPLGCGYMGVNVWGGTDTEAIYVTENSLANPYQKNSGNSDTSNRTGLNLLAKTWIDFGHEEEKVSDYSRDLVLDDATAHVSYDYDGVTYTREYFTSYPDKVMVMKMDASEAGALSFTLRPEAPYLCDYYLEPGDGMGKTGQVEASVEGEEGTIVLSGTMEYYQINYEGQYRVIPQGGTMEAVTDAEGNGQIRVEGADSAVILLAVGTNYEMTPETFLNPVKEKLDPDSYPHEKVTGYLDDAEKYSYEQLRERHVEDYQTYYSRVELNIGGQDEGKTTDQLLSEYKKGTYSPYLEELFFQYGRYLLIASSREGCLPANLQGIWNAYEDTPWSGGYWHNINVQMNYWPAFVTNMPELFQSYADFNEAFRKQAEGNADAYLTTTGSALKAPDGTGENGWAIGTGVYPYTAGAPSPGGHSGPGTGAFTSMLFWDWYDFTRDEEILEEHTYPAVAGMAKFLSKSLIEQDGKYLISPSASPENANNKQTVGCAFDQQMTWENHNNLLKAAEILGKEDDPIVQTAKEQINKLDPVNIGYSGQVKEYREENYYGEFGEAQHRHISQLVGLYPGTSISRNTPAWLDAAEISLEKRGLGSTGWSIAHRLCAWARIGDGDVCYQELQQLLKTKIMDNLWDTHPPFQIDGNFGATAGIGEMLLQSHEGYIAPLAALPSAWADGSYQGLLARGNFAVDAEWSEGTATEFRITAQSGGNCTVDYPGLSDAVVRTEDGGKVSVTAEGQDRISFDTEKGQTYVISDIPAVKDPEAPSGLQAESKELGMELTWSGSSDAVSYRVYEAVNDAPDYTLVADDVKETNYLYPADDMAAIKAEDRVTMRVTAVSADGRESEGATMQILPITAPDEVNGYQISDTTLQLVISEVDGADGYVVYKQNGESWERLYQSEYTTVYIEKEDDNAVYAVSAVSGGRESGMTKAEFRDSAELDNILLNKPVTVTSGQSVHSSYPPSLAVNGKADPTDSSDRIAVNGDRSGSWTMEIDLEGSYTLQTLSIVEWKNGEGKTRSKNTTVEIQTPDGSWETVESGFACVWNGTKEVDMQQKEAVKLRITFNNEGDPAKYASITEVMCSAVMPDQADKLELFQALQEIAGLDLDKYVLSDERRELQAAQTEGAALLADITAGQTAVDASAERIKNAAAAFEESGAAENIMRGQSAEASAASQNESSYPVEAMVDGDSSTRYAGNDLQNSLTVTVELDGVYKINALYIQEFLEKNDGYKTRGDETTVEALCGGEWVTIVEKQSLKSEPDQDGQSQGTNIFTLEKPVNASALRYQFKNTDAQKRITIYELQASGSRLPAVTEIGEIPGITVKEGTEFADLGLPERVTAKLDDGTAKELSVKWLEDGYQADVPGKYTLNGEITVGEDLLNPKNVTASVTVTVVSSVWERLDAAISSAREKDPEDYTQESWDAVQKALDAAQAVKNAQQPNDQDAENAATALEQALDALVRDVDKTVLLENLETAEKILENELENHYTAESWKALADVYEEAERVYADNDADQTVIDQAAEKLKGCLEGLEKRPEIEELEALVQEAGELDKELYTEESWNNMTAALNNARAVLLSENADEETVKDAAEALRSALEALQEAGEPEEPGGSDPGDTDDTGNGGPDQGSGDPNDGNQNSGAQDNESGHGEQEAVQTGDPIHAFGMTALAGMVSAVVLAAVIWKKKRI</sequence>
<organism evidence="7 8">
    <name type="scientific">Candidatus Mediterraneibacter stercorigallinarum</name>
    <dbReference type="NCBI Taxonomy" id="2838686"/>
    <lineage>
        <taxon>Bacteria</taxon>
        <taxon>Bacillati</taxon>
        <taxon>Bacillota</taxon>
        <taxon>Clostridia</taxon>
        <taxon>Lachnospirales</taxon>
        <taxon>Lachnospiraceae</taxon>
        <taxon>Mediterraneibacter</taxon>
    </lineage>
</organism>
<dbReference type="SUPFAM" id="SSF48208">
    <property type="entry name" value="Six-hairpin glycosidases"/>
    <property type="match status" value="1"/>
</dbReference>
<dbReference type="EMBL" id="DXCD01000193">
    <property type="protein sequence ID" value="HIZ13728.1"/>
    <property type="molecule type" value="Genomic_DNA"/>
</dbReference>
<keyword evidence="1" id="KW-0326">Glycosidase</keyword>
<dbReference type="Pfam" id="PF07554">
    <property type="entry name" value="FIVAR"/>
    <property type="match status" value="3"/>
</dbReference>
<dbReference type="Pfam" id="PF22124">
    <property type="entry name" value="Glyco_hydro_95_cat"/>
    <property type="match status" value="1"/>
</dbReference>